<keyword evidence="9" id="KW-1133">Transmembrane helix</keyword>
<dbReference type="GO" id="GO:0031902">
    <property type="term" value="C:late endosome membrane"/>
    <property type="evidence" value="ECO:0007669"/>
    <property type="project" value="UniProtKB-SubCell"/>
</dbReference>
<evidence type="ECO:0000256" key="5">
    <source>
        <dbReference type="ARBA" id="ARBA00022723"/>
    </source>
</evidence>
<comment type="subcellular location">
    <subcellularLocation>
        <location evidence="2">Endosome membrane</location>
        <topology evidence="2">Peripheral membrane protein</topology>
    </subcellularLocation>
    <subcellularLocation>
        <location evidence="1">Late endosome membrane</location>
    </subcellularLocation>
    <subcellularLocation>
        <location evidence="3">Lysosome membrane</location>
        <topology evidence="3">Peripheral membrane protein</topology>
        <orientation evidence="3">Cytoplasmic side</orientation>
    </subcellularLocation>
</comment>
<evidence type="ECO:0000259" key="10">
    <source>
        <dbReference type="PROSITE" id="PS51837"/>
    </source>
</evidence>
<dbReference type="GO" id="GO:0005765">
    <property type="term" value="C:lysosomal membrane"/>
    <property type="evidence" value="ECO:0007669"/>
    <property type="project" value="UniProtKB-SubCell"/>
</dbReference>
<accession>A0A915DPL1</accession>
<evidence type="ECO:0000313" key="12">
    <source>
        <dbReference type="WBParaSite" id="jg22190.2"/>
    </source>
</evidence>
<dbReference type="Pfam" id="PF10601">
    <property type="entry name" value="zf-LITAF-like"/>
    <property type="match status" value="1"/>
</dbReference>
<name>A0A915DPL1_9BILA</name>
<dbReference type="Proteomes" id="UP000887574">
    <property type="component" value="Unplaced"/>
</dbReference>
<proteinExistence type="inferred from homology"/>
<dbReference type="InterPro" id="IPR006629">
    <property type="entry name" value="LITAF"/>
</dbReference>
<dbReference type="SMART" id="SM00714">
    <property type="entry name" value="LITAF"/>
    <property type="match status" value="1"/>
</dbReference>
<keyword evidence="7 9" id="KW-0472">Membrane</keyword>
<evidence type="ECO:0000256" key="7">
    <source>
        <dbReference type="ARBA" id="ARBA00023136"/>
    </source>
</evidence>
<evidence type="ECO:0000256" key="2">
    <source>
        <dbReference type="ARBA" id="ARBA00004481"/>
    </source>
</evidence>
<dbReference type="PANTHER" id="PTHR23292:SF6">
    <property type="entry name" value="FI16602P1-RELATED"/>
    <property type="match status" value="1"/>
</dbReference>
<evidence type="ECO:0000256" key="8">
    <source>
        <dbReference type="SAM" id="MobiDB-lite"/>
    </source>
</evidence>
<dbReference type="PANTHER" id="PTHR23292">
    <property type="entry name" value="LIPOPOLYSACCHARIDE-INDUCED TUMOR NECROSIS FACTOR-ALPHA FACTOR"/>
    <property type="match status" value="1"/>
</dbReference>
<keyword evidence="6" id="KW-0862">Zinc</keyword>
<reference evidence="12" key="1">
    <citation type="submission" date="2022-11" db="UniProtKB">
        <authorList>
            <consortium name="WormBaseParasite"/>
        </authorList>
    </citation>
    <scope>IDENTIFICATION</scope>
</reference>
<evidence type="ECO:0000256" key="6">
    <source>
        <dbReference type="ARBA" id="ARBA00022833"/>
    </source>
</evidence>
<dbReference type="WBParaSite" id="jg22190.2">
    <property type="protein sequence ID" value="jg22190.2"/>
    <property type="gene ID" value="jg22190"/>
</dbReference>
<evidence type="ECO:0000313" key="11">
    <source>
        <dbReference type="Proteomes" id="UP000887574"/>
    </source>
</evidence>
<keyword evidence="11" id="KW-1185">Reference proteome</keyword>
<comment type="similarity">
    <text evidence="4">Belongs to the CDIP1/LITAF family.</text>
</comment>
<protein>
    <submittedName>
        <fullName evidence="12">LITAF domain-containing protein</fullName>
    </submittedName>
</protein>
<keyword evidence="5" id="KW-0479">Metal-binding</keyword>
<sequence>MESRSQTNLNEANEKAKNNQGEANKVGQRHSSARDASPIPSVAPIWPKSKDPIPPELGKRMERSLGDYAKNNDKVVWKYHPIQVYCANCEEPVITVVNYKWGCLTTFSFIISLFSFLFCCCFVAMKLNTLKDVEHFCPHKKDGCGLLLGTYKRTFIGQ</sequence>
<evidence type="ECO:0000256" key="1">
    <source>
        <dbReference type="ARBA" id="ARBA00004414"/>
    </source>
</evidence>
<evidence type="ECO:0000256" key="3">
    <source>
        <dbReference type="ARBA" id="ARBA00004630"/>
    </source>
</evidence>
<feature type="domain" description="LITAF" evidence="10">
    <location>
        <begin position="66"/>
        <end position="153"/>
    </location>
</feature>
<feature type="transmembrane region" description="Helical" evidence="9">
    <location>
        <begin position="106"/>
        <end position="125"/>
    </location>
</feature>
<organism evidence="11 12">
    <name type="scientific">Ditylenchus dipsaci</name>
    <dbReference type="NCBI Taxonomy" id="166011"/>
    <lineage>
        <taxon>Eukaryota</taxon>
        <taxon>Metazoa</taxon>
        <taxon>Ecdysozoa</taxon>
        <taxon>Nematoda</taxon>
        <taxon>Chromadorea</taxon>
        <taxon>Rhabditida</taxon>
        <taxon>Tylenchina</taxon>
        <taxon>Tylenchomorpha</taxon>
        <taxon>Sphaerularioidea</taxon>
        <taxon>Anguinidae</taxon>
        <taxon>Anguininae</taxon>
        <taxon>Ditylenchus</taxon>
    </lineage>
</organism>
<evidence type="ECO:0000256" key="9">
    <source>
        <dbReference type="SAM" id="Phobius"/>
    </source>
</evidence>
<dbReference type="PROSITE" id="PS51837">
    <property type="entry name" value="LITAF"/>
    <property type="match status" value="1"/>
</dbReference>
<dbReference type="AlphaFoldDB" id="A0A915DPL1"/>
<dbReference type="InterPro" id="IPR037519">
    <property type="entry name" value="LITAF_fam"/>
</dbReference>
<feature type="region of interest" description="Disordered" evidence="8">
    <location>
        <begin position="1"/>
        <end position="59"/>
    </location>
</feature>
<evidence type="ECO:0000256" key="4">
    <source>
        <dbReference type="ARBA" id="ARBA00005975"/>
    </source>
</evidence>
<keyword evidence="9" id="KW-0812">Transmembrane</keyword>
<feature type="compositionally biased region" description="Basic and acidic residues" evidence="8">
    <location>
        <begin position="48"/>
        <end position="59"/>
    </location>
</feature>
<dbReference type="GO" id="GO:0008270">
    <property type="term" value="F:zinc ion binding"/>
    <property type="evidence" value="ECO:0007669"/>
    <property type="project" value="TreeGrafter"/>
</dbReference>